<gene>
    <name evidence="1" type="ORF">NLG97_g93</name>
</gene>
<dbReference type="EMBL" id="JANAKD010000003">
    <property type="protein sequence ID" value="KAJ3499721.1"/>
    <property type="molecule type" value="Genomic_DNA"/>
</dbReference>
<evidence type="ECO:0000313" key="1">
    <source>
        <dbReference type="EMBL" id="KAJ3499721.1"/>
    </source>
</evidence>
<organism evidence="1 2">
    <name type="scientific">Lecanicillium saksenae</name>
    <dbReference type="NCBI Taxonomy" id="468837"/>
    <lineage>
        <taxon>Eukaryota</taxon>
        <taxon>Fungi</taxon>
        <taxon>Dikarya</taxon>
        <taxon>Ascomycota</taxon>
        <taxon>Pezizomycotina</taxon>
        <taxon>Sordariomycetes</taxon>
        <taxon>Hypocreomycetidae</taxon>
        <taxon>Hypocreales</taxon>
        <taxon>Cordycipitaceae</taxon>
        <taxon>Lecanicillium</taxon>
    </lineage>
</organism>
<evidence type="ECO:0000313" key="2">
    <source>
        <dbReference type="Proteomes" id="UP001148737"/>
    </source>
</evidence>
<proteinExistence type="predicted"/>
<comment type="caution">
    <text evidence="1">The sequence shown here is derived from an EMBL/GenBank/DDBJ whole genome shotgun (WGS) entry which is preliminary data.</text>
</comment>
<dbReference type="Proteomes" id="UP001148737">
    <property type="component" value="Unassembled WGS sequence"/>
</dbReference>
<keyword evidence="2" id="KW-1185">Reference proteome</keyword>
<name>A0ACC1R9A0_9HYPO</name>
<reference evidence="1" key="1">
    <citation type="submission" date="2022-07" db="EMBL/GenBank/DDBJ databases">
        <title>Genome Sequence of Lecanicillium saksenae.</title>
        <authorList>
            <person name="Buettner E."/>
        </authorList>
    </citation>
    <scope>NUCLEOTIDE SEQUENCE</scope>
    <source>
        <strain evidence="1">VT-O1</strain>
    </source>
</reference>
<accession>A0ACC1R9A0</accession>
<sequence length="287" mass="32483">MSDGKGTYHQVNAGVASPLSDVDSASAECEYDTEYFAKTRGLAGQYKIRQVVIWIVHFACISASGIFFVLGCMARVAPPTQMELMLQTSTFSPLLKDVGEFTETIMFNGTFDRPSAYRGYPNASVDAAWKRITKVGPFSITGSDVTKMGKSDRECAQLPDDLGGGYMGTVEVFHQLHCLDMIRKYTYLEYYLDQNPKYWGDPMMRTHVDHCIEMLRQVLMCSSDLGIITYNFVEFRPEAWPDFNTIHQCRNFEKVLDWYHERELHATGTESHHITKSADSFVVATPP</sequence>
<protein>
    <submittedName>
        <fullName evidence="1">Uncharacterized protein</fullName>
    </submittedName>
</protein>